<dbReference type="PANTHER" id="PTHR48022">
    <property type="entry name" value="PLASTIDIC GLUCOSE TRANSPORTER 4"/>
    <property type="match status" value="1"/>
</dbReference>
<feature type="domain" description="Major facilitator superfamily (MFS) profile" evidence="9">
    <location>
        <begin position="57"/>
        <end position="494"/>
    </location>
</feature>
<dbReference type="PRINTS" id="PR00171">
    <property type="entry name" value="SUGRTRNSPORT"/>
</dbReference>
<dbReference type="Gene3D" id="1.20.1250.20">
    <property type="entry name" value="MFS general substrate transporter like domains"/>
    <property type="match status" value="1"/>
</dbReference>
<comment type="subcellular location">
    <subcellularLocation>
        <location evidence="1">Membrane</location>
        <topology evidence="1">Multi-pass membrane protein</topology>
    </subcellularLocation>
</comment>
<feature type="transmembrane region" description="Helical" evidence="8">
    <location>
        <begin position="470"/>
        <end position="490"/>
    </location>
</feature>
<dbReference type="Pfam" id="PF00083">
    <property type="entry name" value="Sugar_tr"/>
    <property type="match status" value="1"/>
</dbReference>
<name>A0ABR1F4U5_9ASCO</name>
<keyword evidence="3 7" id="KW-0813">Transport</keyword>
<evidence type="ECO:0000256" key="5">
    <source>
        <dbReference type="ARBA" id="ARBA00022989"/>
    </source>
</evidence>
<keyword evidence="4 8" id="KW-0812">Transmembrane</keyword>
<keyword evidence="11" id="KW-1185">Reference proteome</keyword>
<keyword evidence="5 8" id="KW-1133">Transmembrane helix</keyword>
<protein>
    <submittedName>
        <fullName evidence="10">General substrate transporter</fullName>
    </submittedName>
</protein>
<organism evidence="10 11">
    <name type="scientific">Myxozyma melibiosi</name>
    <dbReference type="NCBI Taxonomy" id="54550"/>
    <lineage>
        <taxon>Eukaryota</taxon>
        <taxon>Fungi</taxon>
        <taxon>Dikarya</taxon>
        <taxon>Ascomycota</taxon>
        <taxon>Saccharomycotina</taxon>
        <taxon>Lipomycetes</taxon>
        <taxon>Lipomycetales</taxon>
        <taxon>Lipomycetaceae</taxon>
        <taxon>Myxozyma</taxon>
    </lineage>
</organism>
<evidence type="ECO:0000256" key="8">
    <source>
        <dbReference type="SAM" id="Phobius"/>
    </source>
</evidence>
<feature type="transmembrane region" description="Helical" evidence="8">
    <location>
        <begin position="372"/>
        <end position="396"/>
    </location>
</feature>
<dbReference type="InterPro" id="IPR050360">
    <property type="entry name" value="MFS_Sugar_Transporters"/>
</dbReference>
<evidence type="ECO:0000256" key="4">
    <source>
        <dbReference type="ARBA" id="ARBA00022692"/>
    </source>
</evidence>
<feature type="transmembrane region" description="Helical" evidence="8">
    <location>
        <begin position="151"/>
        <end position="173"/>
    </location>
</feature>
<dbReference type="PANTHER" id="PTHR48022:SF70">
    <property type="entry name" value="MONOSACCHARIDE TRANSPORTER, PUTATIVE (AFU_ORTHOLOGUE AFUA_5G14540)-RELATED"/>
    <property type="match status" value="1"/>
</dbReference>
<gene>
    <name evidence="10" type="ORF">BZA70DRAFT_187311</name>
</gene>
<accession>A0ABR1F4U5</accession>
<evidence type="ECO:0000313" key="11">
    <source>
        <dbReference type="Proteomes" id="UP001498771"/>
    </source>
</evidence>
<evidence type="ECO:0000259" key="9">
    <source>
        <dbReference type="PROSITE" id="PS50850"/>
    </source>
</evidence>
<sequence>MAASQDLQREDTSLPLEKNYSDDEDVHRAINAIDITERVENERYTLFSWPMVRLMLVLTVGYLCGIVNGYDGSLMGSINGMTSYQDFFHMTSAGSSTGIIFAMYNIGSLPAVLFTGPINDHFGRRWGMFTGAAIIIIGTCIEAPAKNKGMFLAGRFVLGFGVSFACVSGPTYVSEMAHPVYRGTLLGLYNTCWYIGSIVASWVSYGCTYMDSSYAFRIPIWCQLFSSVIILAFVFFIPESPRWLVENDRADEARKILIKYHGNGDEDHPIVELEMKEMEAAYVVDSSNKRWWDYRGLWNSRAARKRMFCALGMAVFGQWSGNSITYYFSEITDMAGITDEGTKLMLNGINSPICWVGAVIGARLCDFLNRRAMLMSAISFSSVTFAIMCPLVKYGMAGNKSSSRASLAMVYIFGFFFSMGITPLQSMYIAEVLDTETRAKGTAVGNFTSSLASAVINYGSGPAFSQIKYYFYLVFMGWDIIEVIVIYFFFVETRGRTLEELAEVFEDEHPVRRSLMKKDAITVARIIEKRGAVDVFEAELKA</sequence>
<evidence type="ECO:0000256" key="3">
    <source>
        <dbReference type="ARBA" id="ARBA00022448"/>
    </source>
</evidence>
<comment type="similarity">
    <text evidence="2 7">Belongs to the major facilitator superfamily. Sugar transporter (TC 2.A.1.1) family.</text>
</comment>
<dbReference type="RefSeq" id="XP_064767909.1">
    <property type="nucleotide sequence ID" value="XM_064909997.1"/>
</dbReference>
<dbReference type="GeneID" id="90035509"/>
<evidence type="ECO:0000313" key="10">
    <source>
        <dbReference type="EMBL" id="KAK7204876.1"/>
    </source>
</evidence>
<dbReference type="InterPro" id="IPR020846">
    <property type="entry name" value="MFS_dom"/>
</dbReference>
<feature type="transmembrane region" description="Helical" evidence="8">
    <location>
        <begin position="408"/>
        <end position="429"/>
    </location>
</feature>
<comment type="caution">
    <text evidence="10">The sequence shown here is derived from an EMBL/GenBank/DDBJ whole genome shotgun (WGS) entry which is preliminary data.</text>
</comment>
<dbReference type="PROSITE" id="PS50850">
    <property type="entry name" value="MFS"/>
    <property type="match status" value="1"/>
</dbReference>
<reference evidence="10 11" key="1">
    <citation type="submission" date="2024-03" db="EMBL/GenBank/DDBJ databases">
        <title>Genome-scale model development and genomic sequencing of the oleaginous clade Lipomyces.</title>
        <authorList>
            <consortium name="Lawrence Berkeley National Laboratory"/>
            <person name="Czajka J.J."/>
            <person name="Han Y."/>
            <person name="Kim J."/>
            <person name="Mondo S.J."/>
            <person name="Hofstad B.A."/>
            <person name="Robles A."/>
            <person name="Haridas S."/>
            <person name="Riley R."/>
            <person name="LaButti K."/>
            <person name="Pangilinan J."/>
            <person name="Andreopoulos W."/>
            <person name="Lipzen A."/>
            <person name="Yan J."/>
            <person name="Wang M."/>
            <person name="Ng V."/>
            <person name="Grigoriev I.V."/>
            <person name="Spatafora J.W."/>
            <person name="Magnuson J.K."/>
            <person name="Baker S.E."/>
            <person name="Pomraning K.R."/>
        </authorList>
    </citation>
    <scope>NUCLEOTIDE SEQUENCE [LARGE SCALE GENOMIC DNA]</scope>
    <source>
        <strain evidence="10 11">Phaff 52-87</strain>
    </source>
</reference>
<keyword evidence="6 8" id="KW-0472">Membrane</keyword>
<dbReference type="InterPro" id="IPR036259">
    <property type="entry name" value="MFS_trans_sf"/>
</dbReference>
<evidence type="ECO:0000256" key="6">
    <source>
        <dbReference type="ARBA" id="ARBA00023136"/>
    </source>
</evidence>
<dbReference type="SUPFAM" id="SSF103473">
    <property type="entry name" value="MFS general substrate transporter"/>
    <property type="match status" value="1"/>
</dbReference>
<evidence type="ECO:0000256" key="1">
    <source>
        <dbReference type="ARBA" id="ARBA00004141"/>
    </source>
</evidence>
<proteinExistence type="inferred from homology"/>
<dbReference type="Proteomes" id="UP001498771">
    <property type="component" value="Unassembled WGS sequence"/>
</dbReference>
<feature type="transmembrane region" description="Helical" evidence="8">
    <location>
        <begin position="51"/>
        <end position="70"/>
    </location>
</feature>
<feature type="transmembrane region" description="Helical" evidence="8">
    <location>
        <begin position="126"/>
        <end position="145"/>
    </location>
</feature>
<dbReference type="InterPro" id="IPR005828">
    <property type="entry name" value="MFS_sugar_transport-like"/>
</dbReference>
<feature type="transmembrane region" description="Helical" evidence="8">
    <location>
        <begin position="308"/>
        <end position="328"/>
    </location>
</feature>
<feature type="transmembrane region" description="Helical" evidence="8">
    <location>
        <begin position="218"/>
        <end position="237"/>
    </location>
</feature>
<dbReference type="NCBIfam" id="TIGR00879">
    <property type="entry name" value="SP"/>
    <property type="match status" value="1"/>
</dbReference>
<dbReference type="EMBL" id="JBBJBU010000007">
    <property type="protein sequence ID" value="KAK7204876.1"/>
    <property type="molecule type" value="Genomic_DNA"/>
</dbReference>
<feature type="transmembrane region" description="Helical" evidence="8">
    <location>
        <begin position="90"/>
        <end position="114"/>
    </location>
</feature>
<feature type="transmembrane region" description="Helical" evidence="8">
    <location>
        <begin position="185"/>
        <end position="206"/>
    </location>
</feature>
<evidence type="ECO:0000256" key="7">
    <source>
        <dbReference type="RuleBase" id="RU003346"/>
    </source>
</evidence>
<evidence type="ECO:0000256" key="2">
    <source>
        <dbReference type="ARBA" id="ARBA00010992"/>
    </source>
</evidence>
<dbReference type="InterPro" id="IPR003663">
    <property type="entry name" value="Sugar/inositol_transpt"/>
</dbReference>